<gene>
    <name evidence="12" type="ORF">J1605_012599</name>
</gene>
<feature type="compositionally biased region" description="Pro residues" evidence="11">
    <location>
        <begin position="635"/>
        <end position="644"/>
    </location>
</feature>
<proteinExistence type="predicted"/>
<evidence type="ECO:0000256" key="4">
    <source>
        <dbReference type="ARBA" id="ARBA00023043"/>
    </source>
</evidence>
<feature type="region of interest" description="Disordered" evidence="11">
    <location>
        <begin position="70"/>
        <end position="92"/>
    </location>
</feature>
<dbReference type="EMBL" id="JAIQCJ010002214">
    <property type="protein sequence ID" value="KAJ8779715.1"/>
    <property type="molecule type" value="Genomic_DNA"/>
</dbReference>
<evidence type="ECO:0000313" key="12">
    <source>
        <dbReference type="EMBL" id="KAJ8779715.1"/>
    </source>
</evidence>
<dbReference type="GO" id="GO:0005737">
    <property type="term" value="C:cytoplasm"/>
    <property type="evidence" value="ECO:0007669"/>
    <property type="project" value="UniProtKB-SubCell"/>
</dbReference>
<accession>A0AB34GMQ2</accession>
<feature type="compositionally biased region" description="Basic and acidic residues" evidence="11">
    <location>
        <begin position="238"/>
        <end position="253"/>
    </location>
</feature>
<dbReference type="PANTHER" id="PTHR24168">
    <property type="entry name" value="KN MOTIF AND ANKYRIN REPEAT DOMAIN-CONTAINING"/>
    <property type="match status" value="1"/>
</dbReference>
<dbReference type="SMART" id="SM00248">
    <property type="entry name" value="ANK"/>
    <property type="match status" value="3"/>
</dbReference>
<feature type="compositionally biased region" description="Basic and acidic residues" evidence="11">
    <location>
        <begin position="737"/>
        <end position="758"/>
    </location>
</feature>
<dbReference type="Proteomes" id="UP001159641">
    <property type="component" value="Unassembled WGS sequence"/>
</dbReference>
<keyword evidence="2" id="KW-0963">Cytoplasm</keyword>
<feature type="coiled-coil region" evidence="10">
    <location>
        <begin position="365"/>
        <end position="413"/>
    </location>
</feature>
<evidence type="ECO:0000256" key="6">
    <source>
        <dbReference type="ARBA" id="ARBA00059781"/>
    </source>
</evidence>
<feature type="compositionally biased region" description="Basic and acidic residues" evidence="11">
    <location>
        <begin position="708"/>
        <end position="726"/>
    </location>
</feature>
<dbReference type="Pfam" id="PF12796">
    <property type="entry name" value="Ank_2"/>
    <property type="match status" value="2"/>
</dbReference>
<comment type="caution">
    <text evidence="12">The sequence shown here is derived from an EMBL/GenBank/DDBJ whole genome shotgun (WGS) entry which is preliminary data.</text>
</comment>
<feature type="compositionally biased region" description="Low complexity" evidence="11">
    <location>
        <begin position="256"/>
        <end position="269"/>
    </location>
</feature>
<sequence length="1032" mass="110958">MEKTDAKDQSSQGDEEKDPPKSHPYSVETPYGFHLDLDFLKYVDDIEKGNTIKRIPIHRRAKQAKFSTLPRNFSLPDSGARPHAALSHPNWPPVVPSKVSLGTEARAQPLPLGDPPQAAGGSEASYHRKALLTETARQLEAAGPREAEVASGSGRPQLLRASSMPATLLQNRASEDPSLNSGPPTPPALPPLQGEGGVCDGAFGPAEGFAGFSNSTQRTAAQPEVRESGDLVPGIPELIRKGPECPEGEKAAPDHLPFSSPPFSSLVVLEDAEDQQESRQAEVAVTTPSSPTPSPPPLPSPVPGNELPLEEIELNISEIPPPPPVEVDVRSIGIRVTEESLGLTSVDPGSISSLKQQLSGLEGELSGRTEELAQVRAALQRQEEEIKARGQRIRELECTVAQLTEKLSHENTKEAQGQTDAMVNTDPLHGLLTTESCDKSIGVNLMGSTRSESWGAWGKGNGVLWRQESHRWGDRSPAEFVSPSQLSLPQGSKMVLTPSLHSCLSTELRIEEGRSEQEGGHQVGAEGPVRGARGSPRSSERKAPPAGRKEAGSELPGKERPGRPPSSPTADATIGQYVKKIQELLQEQWSCLEHGYPELARAIKQPASKLSSIQSQLQSSLNLLLSAYSAHAPPQKEPPGPSSSPPTEISPSTSLKSIMKKKDYGFRAGGNGTKKNLQFVGVNGGYETTSSEETSSEDTSPEDLSDSEAEKKCDGPEHRRGKDAHFSYKAGQGIPEGTRDTDQERGPGEELPHPKAERYKPSEEFLNACRALSQHLPETGTTTDQLLKQSLNTISQEWFRVSSRKSSSPAVVATYLRGVQPHSPHLLKLLVNLADGNGNTALHYSVSHSSFSIVRLLLETGVCNVDHQNKAGYTAVMITPLASAETDEDMAVVWKLLREGNVNIQAAQGGQTALMLGVSHDREDMVQALLSCQADVNLQDHDGLSALMLACRHGNVDMVRLLLAHPACDSSLTDKKVIREIGHPAYWDPQSDEDEEVVAGRTALSIVLKSPAHVEIAGLLRAHAKQGRSLGP</sequence>
<feature type="compositionally biased region" description="Pro residues" evidence="11">
    <location>
        <begin position="290"/>
        <end position="302"/>
    </location>
</feature>
<evidence type="ECO:0000256" key="11">
    <source>
        <dbReference type="SAM" id="MobiDB-lite"/>
    </source>
</evidence>
<feature type="repeat" description="ANK" evidence="9">
    <location>
        <begin position="837"/>
        <end position="862"/>
    </location>
</feature>
<keyword evidence="13" id="KW-1185">Reference proteome</keyword>
<name>A0AB34GMQ2_ESCRO</name>
<dbReference type="PROSITE" id="PS50297">
    <property type="entry name" value="ANK_REP_REGION"/>
    <property type="match status" value="3"/>
</dbReference>
<keyword evidence="4 9" id="KW-0040">ANK repeat</keyword>
<dbReference type="SUPFAM" id="SSF48403">
    <property type="entry name" value="Ankyrin repeat"/>
    <property type="match status" value="1"/>
</dbReference>
<organism evidence="12 13">
    <name type="scientific">Eschrichtius robustus</name>
    <name type="common">California gray whale</name>
    <name type="synonym">Eschrichtius gibbosus</name>
    <dbReference type="NCBI Taxonomy" id="9764"/>
    <lineage>
        <taxon>Eukaryota</taxon>
        <taxon>Metazoa</taxon>
        <taxon>Chordata</taxon>
        <taxon>Craniata</taxon>
        <taxon>Vertebrata</taxon>
        <taxon>Euteleostomi</taxon>
        <taxon>Mammalia</taxon>
        <taxon>Eutheria</taxon>
        <taxon>Laurasiatheria</taxon>
        <taxon>Artiodactyla</taxon>
        <taxon>Whippomorpha</taxon>
        <taxon>Cetacea</taxon>
        <taxon>Mysticeti</taxon>
        <taxon>Eschrichtiidae</taxon>
        <taxon>Eschrichtius</taxon>
    </lineage>
</organism>
<feature type="region of interest" description="Disordered" evidence="11">
    <location>
        <begin position="628"/>
        <end position="758"/>
    </location>
</feature>
<comment type="subcellular location">
    <subcellularLocation>
        <location evidence="1">Cytoplasm</location>
    </subcellularLocation>
</comment>
<dbReference type="InterPro" id="IPR036770">
    <property type="entry name" value="Ankyrin_rpt-contain_sf"/>
</dbReference>
<evidence type="ECO:0000313" key="13">
    <source>
        <dbReference type="Proteomes" id="UP001159641"/>
    </source>
</evidence>
<dbReference type="InterPro" id="IPR047184">
    <property type="entry name" value="KANK1-4"/>
</dbReference>
<feature type="compositionally biased region" description="Polar residues" evidence="11">
    <location>
        <begin position="173"/>
        <end position="182"/>
    </location>
</feature>
<feature type="repeat" description="ANK" evidence="9">
    <location>
        <begin position="909"/>
        <end position="941"/>
    </location>
</feature>
<evidence type="ECO:0000256" key="8">
    <source>
        <dbReference type="ARBA" id="ARBA00078857"/>
    </source>
</evidence>
<dbReference type="GO" id="GO:0005856">
    <property type="term" value="C:cytoskeleton"/>
    <property type="evidence" value="ECO:0007669"/>
    <property type="project" value="TreeGrafter"/>
</dbReference>
<evidence type="ECO:0000256" key="7">
    <source>
        <dbReference type="ARBA" id="ARBA00069254"/>
    </source>
</evidence>
<keyword evidence="5 10" id="KW-0175">Coiled coil</keyword>
<dbReference type="PROSITE" id="PS50088">
    <property type="entry name" value="ANK_REPEAT"/>
    <property type="match status" value="3"/>
</dbReference>
<feature type="compositionally biased region" description="Basic and acidic residues" evidence="11">
    <location>
        <begin position="538"/>
        <end position="562"/>
    </location>
</feature>
<evidence type="ECO:0000256" key="10">
    <source>
        <dbReference type="SAM" id="Coils"/>
    </source>
</evidence>
<feature type="repeat" description="ANK" evidence="9">
    <location>
        <begin position="942"/>
        <end position="967"/>
    </location>
</feature>
<evidence type="ECO:0000256" key="1">
    <source>
        <dbReference type="ARBA" id="ARBA00004496"/>
    </source>
</evidence>
<evidence type="ECO:0000256" key="5">
    <source>
        <dbReference type="ARBA" id="ARBA00023054"/>
    </source>
</evidence>
<keyword evidence="3" id="KW-0677">Repeat</keyword>
<dbReference type="Gene3D" id="1.25.40.20">
    <property type="entry name" value="Ankyrin repeat-containing domain"/>
    <property type="match status" value="1"/>
</dbReference>
<feature type="region of interest" description="Disordered" evidence="11">
    <location>
        <begin position="513"/>
        <end position="571"/>
    </location>
</feature>
<comment type="function">
    <text evidence="6">May be involved in the control of cytoskeleton formation by regulating actin polymerization.</text>
</comment>
<reference evidence="12 13" key="1">
    <citation type="submission" date="2022-11" db="EMBL/GenBank/DDBJ databases">
        <title>Whole genome sequence of Eschrichtius robustus ER-17-0199.</title>
        <authorList>
            <person name="Bruniche-Olsen A."/>
            <person name="Black A.N."/>
            <person name="Fields C.J."/>
            <person name="Walden K."/>
            <person name="Dewoody J.A."/>
        </authorList>
    </citation>
    <scope>NUCLEOTIDE SEQUENCE [LARGE SCALE GENOMIC DNA]</scope>
    <source>
        <strain evidence="12">ER-17-0199</strain>
        <tissue evidence="12">Blubber</tissue>
    </source>
</reference>
<dbReference type="AlphaFoldDB" id="A0AB34GMQ2"/>
<dbReference type="PANTHER" id="PTHR24168:SF24">
    <property type="entry name" value="KN MOTIF AND ANKYRIN REPEAT DOMAIN-CONTAINING PROTEIN 4"/>
    <property type="match status" value="1"/>
</dbReference>
<evidence type="ECO:0000256" key="9">
    <source>
        <dbReference type="PROSITE-ProRule" id="PRU00023"/>
    </source>
</evidence>
<protein>
    <recommendedName>
        <fullName evidence="7">KN motif and ankyrin repeat domain-containing protein 4</fullName>
    </recommendedName>
    <alternativeName>
        <fullName evidence="8">Ankyrin repeat domain-containing protein 38</fullName>
    </alternativeName>
</protein>
<feature type="region of interest" description="Disordered" evidence="11">
    <location>
        <begin position="173"/>
        <end position="304"/>
    </location>
</feature>
<feature type="region of interest" description="Disordered" evidence="11">
    <location>
        <begin position="1"/>
        <end position="29"/>
    </location>
</feature>
<dbReference type="GO" id="GO:0030837">
    <property type="term" value="P:negative regulation of actin filament polymerization"/>
    <property type="evidence" value="ECO:0007669"/>
    <property type="project" value="InterPro"/>
</dbReference>
<evidence type="ECO:0000256" key="2">
    <source>
        <dbReference type="ARBA" id="ARBA00022490"/>
    </source>
</evidence>
<dbReference type="InterPro" id="IPR002110">
    <property type="entry name" value="Ankyrin_rpt"/>
</dbReference>
<dbReference type="FunFam" id="1.25.40.20:FF:000135">
    <property type="entry name" value="KN motif and ankyrin repeat domains 4"/>
    <property type="match status" value="1"/>
</dbReference>
<dbReference type="InterPro" id="IPR021939">
    <property type="entry name" value="KN_motif"/>
</dbReference>
<feature type="compositionally biased region" description="Low complexity" evidence="11">
    <location>
        <begin position="645"/>
        <end position="654"/>
    </location>
</feature>
<feature type="compositionally biased region" description="Low complexity" evidence="11">
    <location>
        <begin position="201"/>
        <end position="212"/>
    </location>
</feature>
<dbReference type="Pfam" id="PF12075">
    <property type="entry name" value="KN_motif"/>
    <property type="match status" value="1"/>
</dbReference>
<feature type="compositionally biased region" description="Acidic residues" evidence="11">
    <location>
        <begin position="694"/>
        <end position="707"/>
    </location>
</feature>
<evidence type="ECO:0000256" key="3">
    <source>
        <dbReference type="ARBA" id="ARBA00022737"/>
    </source>
</evidence>